<reference evidence="2 3" key="1">
    <citation type="submission" date="2020-04" db="EMBL/GenBank/DDBJ databases">
        <title>Luteolibacter sp. G-1-1-1 isolated from soil.</title>
        <authorList>
            <person name="Dahal R.H."/>
        </authorList>
    </citation>
    <scope>NUCLEOTIDE SEQUENCE [LARGE SCALE GENOMIC DNA]</scope>
    <source>
        <strain evidence="2 3">G-1-1-1</strain>
    </source>
</reference>
<feature type="transmembrane region" description="Helical" evidence="1">
    <location>
        <begin position="56"/>
        <end position="78"/>
    </location>
</feature>
<accession>A0A858RP58</accession>
<keyword evidence="3" id="KW-1185">Reference proteome</keyword>
<evidence type="ECO:0000256" key="1">
    <source>
        <dbReference type="SAM" id="Phobius"/>
    </source>
</evidence>
<feature type="transmembrane region" description="Helical" evidence="1">
    <location>
        <begin position="21"/>
        <end position="44"/>
    </location>
</feature>
<protein>
    <submittedName>
        <fullName evidence="2">Uncharacterized protein</fullName>
    </submittedName>
</protein>
<feature type="transmembrane region" description="Helical" evidence="1">
    <location>
        <begin position="90"/>
        <end position="111"/>
    </location>
</feature>
<dbReference type="RefSeq" id="WP_169457129.1">
    <property type="nucleotide sequence ID" value="NZ_CP051774.1"/>
</dbReference>
<evidence type="ECO:0000313" key="3">
    <source>
        <dbReference type="Proteomes" id="UP000501812"/>
    </source>
</evidence>
<dbReference type="AlphaFoldDB" id="A0A858RP58"/>
<keyword evidence="1" id="KW-1133">Transmembrane helix</keyword>
<sequence length="209" mass="23286">MLPQPPADEPTSEEIPPFFRIGPLTLVLGSFCIYGTLVLLAEALQWRDLKDGIKSGMPLAILATILIAPLQFLIAFACMSRKRRGNWRTLLVIFPALLVSLLSIYQISTLYPHERRARNQLASFLQGPVPPSVRNLDLDYRGDAFGGTRWLISFDLSPADWDSISKYPPFESSALHAASGRAWGHEGGVFFAIEFDSAARRCRYTITSD</sequence>
<dbReference type="Proteomes" id="UP000501812">
    <property type="component" value="Chromosome"/>
</dbReference>
<evidence type="ECO:0000313" key="2">
    <source>
        <dbReference type="EMBL" id="QJE98642.1"/>
    </source>
</evidence>
<organism evidence="2 3">
    <name type="scientific">Luteolibacter luteus</name>
    <dbReference type="NCBI Taxonomy" id="2728835"/>
    <lineage>
        <taxon>Bacteria</taxon>
        <taxon>Pseudomonadati</taxon>
        <taxon>Verrucomicrobiota</taxon>
        <taxon>Verrucomicrobiia</taxon>
        <taxon>Verrucomicrobiales</taxon>
        <taxon>Verrucomicrobiaceae</taxon>
        <taxon>Luteolibacter</taxon>
    </lineage>
</organism>
<keyword evidence="1" id="KW-0472">Membrane</keyword>
<proteinExistence type="predicted"/>
<dbReference type="EMBL" id="CP051774">
    <property type="protein sequence ID" value="QJE98642.1"/>
    <property type="molecule type" value="Genomic_DNA"/>
</dbReference>
<dbReference type="KEGG" id="luo:HHL09_23605"/>
<keyword evidence="1" id="KW-0812">Transmembrane</keyword>
<gene>
    <name evidence="2" type="ORF">HHL09_23605</name>
</gene>
<name>A0A858RP58_9BACT</name>